<comment type="caution">
    <text evidence="10">The sequence shown here is derived from an EMBL/GenBank/DDBJ whole genome shotgun (WGS) entry which is preliminary data.</text>
</comment>
<feature type="domain" description="Spore germination GerAC-like C-terminal" evidence="8">
    <location>
        <begin position="211"/>
        <end position="375"/>
    </location>
</feature>
<evidence type="ECO:0000256" key="2">
    <source>
        <dbReference type="ARBA" id="ARBA00007886"/>
    </source>
</evidence>
<dbReference type="InterPro" id="IPR038501">
    <property type="entry name" value="Spore_GerAC_C_sf"/>
</dbReference>
<evidence type="ECO:0000256" key="7">
    <source>
        <dbReference type="ARBA" id="ARBA00023288"/>
    </source>
</evidence>
<protein>
    <submittedName>
        <fullName evidence="10">Ger(X)C family spore germination protein</fullName>
    </submittedName>
</protein>
<keyword evidence="6" id="KW-0564">Palmitate</keyword>
<keyword evidence="3" id="KW-0309">Germination</keyword>
<evidence type="ECO:0000259" key="8">
    <source>
        <dbReference type="Pfam" id="PF05504"/>
    </source>
</evidence>
<comment type="similarity">
    <text evidence="2">Belongs to the GerABKC lipoprotein family.</text>
</comment>
<evidence type="ECO:0000313" key="11">
    <source>
        <dbReference type="Proteomes" id="UP000241645"/>
    </source>
</evidence>
<keyword evidence="5" id="KW-0472">Membrane</keyword>
<evidence type="ECO:0000256" key="6">
    <source>
        <dbReference type="ARBA" id="ARBA00023139"/>
    </source>
</evidence>
<dbReference type="NCBIfam" id="TIGR02887">
    <property type="entry name" value="spore_ger_x_C"/>
    <property type="match status" value="1"/>
</dbReference>
<keyword evidence="4" id="KW-0732">Signal</keyword>
<dbReference type="EMBL" id="PXZO01000007">
    <property type="protein sequence ID" value="PSK13137.1"/>
    <property type="molecule type" value="Genomic_DNA"/>
</dbReference>
<comment type="subcellular location">
    <subcellularLocation>
        <location evidence="1">Membrane</location>
        <topology evidence="1">Lipid-anchor</topology>
    </subcellularLocation>
</comment>
<dbReference type="GeneID" id="95749725"/>
<accession>A0ABX5FW21</accession>
<evidence type="ECO:0000259" key="9">
    <source>
        <dbReference type="Pfam" id="PF25198"/>
    </source>
</evidence>
<evidence type="ECO:0000256" key="5">
    <source>
        <dbReference type="ARBA" id="ARBA00023136"/>
    </source>
</evidence>
<dbReference type="InterPro" id="IPR046953">
    <property type="entry name" value="Spore_GerAC-like_C"/>
</dbReference>
<keyword evidence="11" id="KW-1185">Reference proteome</keyword>
<organism evidence="10 11">
    <name type="scientific">Brevibacillus porteri</name>
    <dbReference type="NCBI Taxonomy" id="2126350"/>
    <lineage>
        <taxon>Bacteria</taxon>
        <taxon>Bacillati</taxon>
        <taxon>Bacillota</taxon>
        <taxon>Bacilli</taxon>
        <taxon>Bacillales</taxon>
        <taxon>Paenibacillaceae</taxon>
        <taxon>Brevibacillus</taxon>
    </lineage>
</organism>
<dbReference type="Proteomes" id="UP000241645">
    <property type="component" value="Unassembled WGS sequence"/>
</dbReference>
<dbReference type="RefSeq" id="WP_106833570.1">
    <property type="nucleotide sequence ID" value="NZ_JARMEW010000012.1"/>
</dbReference>
<dbReference type="PANTHER" id="PTHR35789">
    <property type="entry name" value="SPORE GERMINATION PROTEIN B3"/>
    <property type="match status" value="1"/>
</dbReference>
<dbReference type="Pfam" id="PF05504">
    <property type="entry name" value="Spore_GerAC"/>
    <property type="match status" value="1"/>
</dbReference>
<evidence type="ECO:0000313" key="10">
    <source>
        <dbReference type="EMBL" id="PSK13137.1"/>
    </source>
</evidence>
<reference evidence="10 11" key="1">
    <citation type="submission" date="2018-03" db="EMBL/GenBank/DDBJ databases">
        <title>Brevisbacillus phylogenomics.</title>
        <authorList>
            <person name="Dunlap C."/>
        </authorList>
    </citation>
    <scope>NUCLEOTIDE SEQUENCE [LARGE SCALE GENOMIC DNA]</scope>
    <source>
        <strain evidence="10 11">NRRL B-41110</strain>
    </source>
</reference>
<proteinExistence type="inferred from homology"/>
<evidence type="ECO:0000256" key="3">
    <source>
        <dbReference type="ARBA" id="ARBA00022544"/>
    </source>
</evidence>
<sequence length="389" mass="43536">MKTVTRILVVVSLCMFLVSGCWDRREVNDMAIVIAMAMDKEPDGRYRLSIQVPLVSSLGAQSGGGGGTSGDKSYYVDSAVGRTIRDANGLIQARMSREIYYSHHRMIVIGEELAKDGMSDVLDIVARFPENRLTAYIVMTKGKGIELLTAQPQFERFSGEAMRELVKMGGITVSLKDVAQMLGTPGVDAILPVLAAVDSHPKGKSKEIEATGVGLFRQDKLVAIAKPKELLGLRLFQRDFTPFSVVVSLNKHERLTISLSKGRANIKPVIKKGHIHFKIDLYASAVVVENQSNLDLEEEKNIRMLQAKLVEQINSGVKHMMQTIQQKQSDFIGLGIALSRNYPREWRDRYRNRWNEELPKITYEIRSKVNMANFGQTTKNITQGEDDHE</sequence>
<name>A0ABX5FW21_9BACL</name>
<dbReference type="PANTHER" id="PTHR35789:SF1">
    <property type="entry name" value="SPORE GERMINATION PROTEIN B3"/>
    <property type="match status" value="1"/>
</dbReference>
<dbReference type="Pfam" id="PF25198">
    <property type="entry name" value="Spore_GerAC_N"/>
    <property type="match status" value="1"/>
</dbReference>
<dbReference type="InterPro" id="IPR057336">
    <property type="entry name" value="GerAC_N"/>
</dbReference>
<evidence type="ECO:0000256" key="1">
    <source>
        <dbReference type="ARBA" id="ARBA00004635"/>
    </source>
</evidence>
<dbReference type="InterPro" id="IPR008844">
    <property type="entry name" value="Spore_GerAC-like"/>
</dbReference>
<gene>
    <name evidence="10" type="ORF">C7R92_06145</name>
</gene>
<dbReference type="PROSITE" id="PS51257">
    <property type="entry name" value="PROKAR_LIPOPROTEIN"/>
    <property type="match status" value="1"/>
</dbReference>
<dbReference type="Gene3D" id="3.30.300.210">
    <property type="entry name" value="Nutrient germinant receptor protein C, domain 3"/>
    <property type="match status" value="1"/>
</dbReference>
<feature type="domain" description="Spore germination protein N-terminal" evidence="9">
    <location>
        <begin position="23"/>
        <end position="195"/>
    </location>
</feature>
<keyword evidence="7" id="KW-0449">Lipoprotein</keyword>
<evidence type="ECO:0000256" key="4">
    <source>
        <dbReference type="ARBA" id="ARBA00022729"/>
    </source>
</evidence>